<dbReference type="PROSITE" id="PS50146">
    <property type="entry name" value="DAGK"/>
    <property type="match status" value="1"/>
</dbReference>
<dbReference type="EMBL" id="JAKGTH010000008">
    <property type="protein sequence ID" value="MCF4101819.1"/>
    <property type="molecule type" value="Genomic_DNA"/>
</dbReference>
<evidence type="ECO:0000256" key="1">
    <source>
        <dbReference type="ARBA" id="ARBA00022679"/>
    </source>
</evidence>
<dbReference type="Gene3D" id="3.40.50.10330">
    <property type="entry name" value="Probable inorganic polyphosphate/atp-NAD kinase, domain 1"/>
    <property type="match status" value="1"/>
</dbReference>
<name>A0ABS9EIY1_9FLAO</name>
<evidence type="ECO:0000256" key="4">
    <source>
        <dbReference type="ARBA" id="ARBA00022840"/>
    </source>
</evidence>
<dbReference type="InterPro" id="IPR017438">
    <property type="entry name" value="ATP-NAD_kinase_N"/>
</dbReference>
<dbReference type="SUPFAM" id="SSF111331">
    <property type="entry name" value="NAD kinase/diacylglycerol kinase-like"/>
    <property type="match status" value="1"/>
</dbReference>
<dbReference type="Pfam" id="PF00781">
    <property type="entry name" value="DAGK_cat"/>
    <property type="match status" value="1"/>
</dbReference>
<feature type="domain" description="DAGKc" evidence="5">
    <location>
        <begin position="2"/>
        <end position="132"/>
    </location>
</feature>
<dbReference type="PANTHER" id="PTHR12358:SF54">
    <property type="entry name" value="SPHINGOSINE KINASE RELATED PROTEIN"/>
    <property type="match status" value="1"/>
</dbReference>
<evidence type="ECO:0000256" key="2">
    <source>
        <dbReference type="ARBA" id="ARBA00022741"/>
    </source>
</evidence>
<dbReference type="GO" id="GO:0016301">
    <property type="term" value="F:kinase activity"/>
    <property type="evidence" value="ECO:0007669"/>
    <property type="project" value="UniProtKB-KW"/>
</dbReference>
<comment type="caution">
    <text evidence="6">The sequence shown here is derived from an EMBL/GenBank/DDBJ whole genome shotgun (WGS) entry which is preliminary data.</text>
</comment>
<dbReference type="RefSeq" id="WP_236133963.1">
    <property type="nucleotide sequence ID" value="NZ_JAKGTH010000008.1"/>
</dbReference>
<reference evidence="6" key="1">
    <citation type="submission" date="2022-01" db="EMBL/GenBank/DDBJ databases">
        <title>Gillisia lutea sp. nov., isolated from marine plastic residues from the Malvarosa beach (Valencia, Spain).</title>
        <authorList>
            <person name="Vidal-Verdu A."/>
            <person name="Molina-Menor E."/>
            <person name="Satari L."/>
            <person name="Pascual J."/>
            <person name="Pereto J."/>
            <person name="Porcar M."/>
        </authorList>
    </citation>
    <scope>NUCLEOTIDE SEQUENCE</scope>
    <source>
        <strain evidence="6">M10.2A</strain>
    </source>
</reference>
<dbReference type="SMART" id="SM00046">
    <property type="entry name" value="DAGKc"/>
    <property type="match status" value="1"/>
</dbReference>
<dbReference type="Gene3D" id="2.60.200.40">
    <property type="match status" value="1"/>
</dbReference>
<keyword evidence="4" id="KW-0067">ATP-binding</keyword>
<protein>
    <submittedName>
        <fullName evidence="6">Diacylglycerol kinase</fullName>
    </submittedName>
</protein>
<keyword evidence="2" id="KW-0547">Nucleotide-binding</keyword>
<evidence type="ECO:0000313" key="7">
    <source>
        <dbReference type="Proteomes" id="UP001179363"/>
    </source>
</evidence>
<organism evidence="6 7">
    <name type="scientific">Gillisia lutea</name>
    <dbReference type="NCBI Taxonomy" id="2909668"/>
    <lineage>
        <taxon>Bacteria</taxon>
        <taxon>Pseudomonadati</taxon>
        <taxon>Bacteroidota</taxon>
        <taxon>Flavobacteriia</taxon>
        <taxon>Flavobacteriales</taxon>
        <taxon>Flavobacteriaceae</taxon>
        <taxon>Gillisia</taxon>
    </lineage>
</organism>
<gene>
    <name evidence="6" type="ORF">L1I30_09090</name>
</gene>
<dbReference type="Proteomes" id="UP001179363">
    <property type="component" value="Unassembled WGS sequence"/>
</dbReference>
<accession>A0ABS9EIY1</accession>
<dbReference type="InterPro" id="IPR001206">
    <property type="entry name" value="Diacylglycerol_kinase_cat_dom"/>
</dbReference>
<keyword evidence="3 6" id="KW-0418">Kinase</keyword>
<evidence type="ECO:0000256" key="3">
    <source>
        <dbReference type="ARBA" id="ARBA00022777"/>
    </source>
</evidence>
<dbReference type="InterPro" id="IPR045540">
    <property type="entry name" value="YegS/DAGK_C"/>
</dbReference>
<evidence type="ECO:0000313" key="6">
    <source>
        <dbReference type="EMBL" id="MCF4101819.1"/>
    </source>
</evidence>
<dbReference type="InterPro" id="IPR016064">
    <property type="entry name" value="NAD/diacylglycerol_kinase_sf"/>
</dbReference>
<dbReference type="InterPro" id="IPR050187">
    <property type="entry name" value="Lipid_Phosphate_FormReg"/>
</dbReference>
<keyword evidence="1" id="KW-0808">Transferase</keyword>
<evidence type="ECO:0000259" key="5">
    <source>
        <dbReference type="PROSITE" id="PS50146"/>
    </source>
</evidence>
<keyword evidence="7" id="KW-1185">Reference proteome</keyword>
<sequence>MKIKNKILLVVNPISGGLNKRTMLVTVKAEIKKRGLQLELYETTGKKDKKKIKRMIEDFQPDHILVVGGDGTIQLVAEVLDGHKISVGILPAGSANGLAVNLKLPPKLQDQLKIALGDNILEMDVLKINGRTCLHIADLGINAELIKNYEHASIRGKLGYFLKSIPTLFHSNFPFNFEIEIDHMTVYKKGILLAIANANKFGTGANVNPTGKMNDGKFEILVFKKLNFIKIFKTLSENAKLGSDFVEIISTTQAKIRCTTPVAFQIDGEYVGEVCEVEAQISPNKLLIAVPSPIE</sequence>
<proteinExistence type="predicted"/>
<dbReference type="PANTHER" id="PTHR12358">
    <property type="entry name" value="SPHINGOSINE KINASE"/>
    <property type="match status" value="1"/>
</dbReference>
<dbReference type="Pfam" id="PF19279">
    <property type="entry name" value="YegS_C"/>
    <property type="match status" value="1"/>
</dbReference>